<dbReference type="EMBL" id="GBXM01100097">
    <property type="protein sequence ID" value="JAH08480.1"/>
    <property type="molecule type" value="Transcribed_RNA"/>
</dbReference>
<evidence type="ECO:0000313" key="1">
    <source>
        <dbReference type="EMBL" id="JAH08480.1"/>
    </source>
</evidence>
<sequence length="31" mass="3795">MKYRNKNKLLHTKIHLMAHWKKSKVSVDQKC</sequence>
<organism evidence="1">
    <name type="scientific">Anguilla anguilla</name>
    <name type="common">European freshwater eel</name>
    <name type="synonym">Muraena anguilla</name>
    <dbReference type="NCBI Taxonomy" id="7936"/>
    <lineage>
        <taxon>Eukaryota</taxon>
        <taxon>Metazoa</taxon>
        <taxon>Chordata</taxon>
        <taxon>Craniata</taxon>
        <taxon>Vertebrata</taxon>
        <taxon>Euteleostomi</taxon>
        <taxon>Actinopterygii</taxon>
        <taxon>Neopterygii</taxon>
        <taxon>Teleostei</taxon>
        <taxon>Anguilliformes</taxon>
        <taxon>Anguillidae</taxon>
        <taxon>Anguilla</taxon>
    </lineage>
</organism>
<proteinExistence type="predicted"/>
<accession>A0A0E9PWL2</accession>
<protein>
    <submittedName>
        <fullName evidence="1">Uncharacterized protein</fullName>
    </submittedName>
</protein>
<dbReference type="AlphaFoldDB" id="A0A0E9PWL2"/>
<reference evidence="1" key="1">
    <citation type="submission" date="2014-11" db="EMBL/GenBank/DDBJ databases">
        <authorList>
            <person name="Amaro Gonzalez C."/>
        </authorList>
    </citation>
    <scope>NUCLEOTIDE SEQUENCE</scope>
</reference>
<reference evidence="1" key="2">
    <citation type="journal article" date="2015" name="Fish Shellfish Immunol.">
        <title>Early steps in the European eel (Anguilla anguilla)-Vibrio vulnificus interaction in the gills: Role of the RtxA13 toxin.</title>
        <authorList>
            <person name="Callol A."/>
            <person name="Pajuelo D."/>
            <person name="Ebbesson L."/>
            <person name="Teles M."/>
            <person name="MacKenzie S."/>
            <person name="Amaro C."/>
        </authorList>
    </citation>
    <scope>NUCLEOTIDE SEQUENCE</scope>
</reference>
<name>A0A0E9PWL2_ANGAN</name>